<keyword evidence="1" id="KW-0732">Signal</keyword>
<feature type="chain" id="PRO_5035426668" description="PA14 domain-containing protein" evidence="1">
    <location>
        <begin position="22"/>
        <end position="357"/>
    </location>
</feature>
<evidence type="ECO:0008006" key="4">
    <source>
        <dbReference type="Google" id="ProtNLM"/>
    </source>
</evidence>
<evidence type="ECO:0000313" key="2">
    <source>
        <dbReference type="EMBL" id="KAH7324287.1"/>
    </source>
</evidence>
<dbReference type="EMBL" id="JAGPNK010000003">
    <property type="protein sequence ID" value="KAH7324287.1"/>
    <property type="molecule type" value="Genomic_DNA"/>
</dbReference>
<sequence length="357" mass="38309">MHSLSILQLASFGILFQGTLAAVVDVPPGLTPPRPEGFEKREVKKCNADNCARAVTGTFRGLQATRLADCSAFMQCTVTPVPITQTTHITETLDPVTETSVTGLTETSSATVTVTQTLPWGEVKRRDEGEPTATPITNCPSVVPTYASACSGVVRYESACACGGISKSYTTLEAETIIVSKFATETPDKVIIPSTSLTTITNTATATATVNAYPTDRVGVFVEGGPYDGQRLVSVSGNAPGGYSWRFWPSANWDAYVFQSDGTVIENGYDYLRLGPNEELGVPYSRGDANWLEKIKLEVTKNAEGKTYIKAIGSRTVFQICPTDGIHPSVPWGRLSAQLRPGCTELTALRLKVIPNQ</sequence>
<organism evidence="2 3">
    <name type="scientific">Stachybotrys elegans</name>
    <dbReference type="NCBI Taxonomy" id="80388"/>
    <lineage>
        <taxon>Eukaryota</taxon>
        <taxon>Fungi</taxon>
        <taxon>Dikarya</taxon>
        <taxon>Ascomycota</taxon>
        <taxon>Pezizomycotina</taxon>
        <taxon>Sordariomycetes</taxon>
        <taxon>Hypocreomycetidae</taxon>
        <taxon>Hypocreales</taxon>
        <taxon>Stachybotryaceae</taxon>
        <taxon>Stachybotrys</taxon>
    </lineage>
</organism>
<name>A0A8K0WTM0_9HYPO</name>
<protein>
    <recommendedName>
        <fullName evidence="4">PA14 domain-containing protein</fullName>
    </recommendedName>
</protein>
<reference evidence="2" key="1">
    <citation type="journal article" date="2021" name="Nat. Commun.">
        <title>Genetic determinants of endophytism in the Arabidopsis root mycobiome.</title>
        <authorList>
            <person name="Mesny F."/>
            <person name="Miyauchi S."/>
            <person name="Thiergart T."/>
            <person name="Pickel B."/>
            <person name="Atanasova L."/>
            <person name="Karlsson M."/>
            <person name="Huettel B."/>
            <person name="Barry K.W."/>
            <person name="Haridas S."/>
            <person name="Chen C."/>
            <person name="Bauer D."/>
            <person name="Andreopoulos W."/>
            <person name="Pangilinan J."/>
            <person name="LaButti K."/>
            <person name="Riley R."/>
            <person name="Lipzen A."/>
            <person name="Clum A."/>
            <person name="Drula E."/>
            <person name="Henrissat B."/>
            <person name="Kohler A."/>
            <person name="Grigoriev I.V."/>
            <person name="Martin F.M."/>
            <person name="Hacquard S."/>
        </authorList>
    </citation>
    <scope>NUCLEOTIDE SEQUENCE</scope>
    <source>
        <strain evidence="2">MPI-CAGE-CH-0235</strain>
    </source>
</reference>
<dbReference type="AlphaFoldDB" id="A0A8K0WTM0"/>
<dbReference type="Proteomes" id="UP000813444">
    <property type="component" value="Unassembled WGS sequence"/>
</dbReference>
<evidence type="ECO:0000313" key="3">
    <source>
        <dbReference type="Proteomes" id="UP000813444"/>
    </source>
</evidence>
<feature type="signal peptide" evidence="1">
    <location>
        <begin position="1"/>
        <end position="21"/>
    </location>
</feature>
<keyword evidence="3" id="KW-1185">Reference proteome</keyword>
<gene>
    <name evidence="2" type="ORF">B0I35DRAFT_475546</name>
</gene>
<comment type="caution">
    <text evidence="2">The sequence shown here is derived from an EMBL/GenBank/DDBJ whole genome shotgun (WGS) entry which is preliminary data.</text>
</comment>
<evidence type="ECO:0000256" key="1">
    <source>
        <dbReference type="SAM" id="SignalP"/>
    </source>
</evidence>
<accession>A0A8K0WTM0</accession>
<dbReference type="OrthoDB" id="5596743at2759"/>
<proteinExistence type="predicted"/>